<evidence type="ECO:0000313" key="3">
    <source>
        <dbReference type="Proteomes" id="UP000295793"/>
    </source>
</evidence>
<dbReference type="AlphaFoldDB" id="A0A4R3IDP9"/>
<comment type="caution">
    <text evidence="2">The sequence shown here is derived from an EMBL/GenBank/DDBJ whole genome shotgun (WGS) entry which is preliminary data.</text>
</comment>
<feature type="chain" id="PRO_5020206095" evidence="1">
    <location>
        <begin position="24"/>
        <end position="218"/>
    </location>
</feature>
<keyword evidence="3" id="KW-1185">Reference proteome</keyword>
<sequence length="218" mass="23803">MQTGLKFCLSTIALSSLSAVTLADIGALDKYECHDDHETGEYHCHGPEKLAKLGGVIIGADSRFQAWSTDDDLYLFLGFGINAEYNHNWFAATGSYFFMPLVTSIDEENVDFDDTVYQSGFELGVKAGPGVGRYGSKSYLMAGWSVSEITDSGDSANNGELSGYYVGAGFGYNSDTLTFDLAATYRDPSTIKDYLEDLGNFDGDVFAYDVRASLGWRF</sequence>
<accession>A0A4R3IDP9</accession>
<organism evidence="2 3">
    <name type="scientific">Reinekea marinisedimentorum</name>
    <dbReference type="NCBI Taxonomy" id="230495"/>
    <lineage>
        <taxon>Bacteria</taxon>
        <taxon>Pseudomonadati</taxon>
        <taxon>Pseudomonadota</taxon>
        <taxon>Gammaproteobacteria</taxon>
        <taxon>Oceanospirillales</taxon>
        <taxon>Saccharospirillaceae</taxon>
        <taxon>Reinekea</taxon>
    </lineage>
</organism>
<proteinExistence type="predicted"/>
<dbReference type="EMBL" id="SLZR01000001">
    <property type="protein sequence ID" value="TCS43867.1"/>
    <property type="molecule type" value="Genomic_DNA"/>
</dbReference>
<protein>
    <submittedName>
        <fullName evidence="2">Opacity protein-like surface antigen</fullName>
    </submittedName>
</protein>
<feature type="signal peptide" evidence="1">
    <location>
        <begin position="1"/>
        <end position="23"/>
    </location>
</feature>
<gene>
    <name evidence="2" type="ORF">BCF53_101210</name>
</gene>
<keyword evidence="1" id="KW-0732">Signal</keyword>
<dbReference type="OrthoDB" id="5366081at2"/>
<reference evidence="2 3" key="1">
    <citation type="submission" date="2019-03" db="EMBL/GenBank/DDBJ databases">
        <title>Genomic Encyclopedia of Archaeal and Bacterial Type Strains, Phase II (KMG-II): from individual species to whole genera.</title>
        <authorList>
            <person name="Goeker M."/>
        </authorList>
    </citation>
    <scope>NUCLEOTIDE SEQUENCE [LARGE SCALE GENOMIC DNA]</scope>
    <source>
        <strain evidence="2 3">DSM 15388</strain>
    </source>
</reference>
<evidence type="ECO:0000256" key="1">
    <source>
        <dbReference type="SAM" id="SignalP"/>
    </source>
</evidence>
<evidence type="ECO:0000313" key="2">
    <source>
        <dbReference type="EMBL" id="TCS43867.1"/>
    </source>
</evidence>
<name>A0A4R3IDP9_9GAMM</name>
<dbReference type="Proteomes" id="UP000295793">
    <property type="component" value="Unassembled WGS sequence"/>
</dbReference>
<dbReference type="SUPFAM" id="SSF56925">
    <property type="entry name" value="OMPA-like"/>
    <property type="match status" value="1"/>
</dbReference>
<dbReference type="RefSeq" id="WP_132698985.1">
    <property type="nucleotide sequence ID" value="NZ_SLZR01000001.1"/>
</dbReference>
<dbReference type="InterPro" id="IPR011250">
    <property type="entry name" value="OMP/PagP_B-barrel"/>
</dbReference>